<dbReference type="InterPro" id="IPR036691">
    <property type="entry name" value="Endo/exonu/phosph_ase_sf"/>
</dbReference>
<reference evidence="4" key="1">
    <citation type="submission" date="2020-05" db="EMBL/GenBank/DDBJ databases">
        <title>Mycena genomes resolve the evolution of fungal bioluminescence.</title>
        <authorList>
            <person name="Tsai I.J."/>
        </authorList>
    </citation>
    <scope>NUCLEOTIDE SEQUENCE</scope>
    <source>
        <strain evidence="4">CCC161011</strain>
    </source>
</reference>
<protein>
    <recommendedName>
        <fullName evidence="3">Protein kinase domain-containing protein</fullName>
    </recommendedName>
</protein>
<dbReference type="PANTHER" id="PTHR44329">
    <property type="entry name" value="SERINE/THREONINE-PROTEIN KINASE TNNI3K-RELATED"/>
    <property type="match status" value="1"/>
</dbReference>
<dbReference type="InterPro" id="IPR000719">
    <property type="entry name" value="Prot_kinase_dom"/>
</dbReference>
<dbReference type="OrthoDB" id="9975959at2759"/>
<organism evidence="4 5">
    <name type="scientific">Mycena venus</name>
    <dbReference type="NCBI Taxonomy" id="2733690"/>
    <lineage>
        <taxon>Eukaryota</taxon>
        <taxon>Fungi</taxon>
        <taxon>Dikarya</taxon>
        <taxon>Basidiomycota</taxon>
        <taxon>Agaricomycotina</taxon>
        <taxon>Agaricomycetes</taxon>
        <taxon>Agaricomycetidae</taxon>
        <taxon>Agaricales</taxon>
        <taxon>Marasmiineae</taxon>
        <taxon>Mycenaceae</taxon>
        <taxon>Mycena</taxon>
    </lineage>
</organism>
<gene>
    <name evidence="4" type="ORF">MVEN_01756300</name>
</gene>
<name>A0A8H6XML0_9AGAR</name>
<dbReference type="SUPFAM" id="SSF56112">
    <property type="entry name" value="Protein kinase-like (PK-like)"/>
    <property type="match status" value="1"/>
</dbReference>
<keyword evidence="1" id="KW-0547">Nucleotide-binding</keyword>
<dbReference type="EMBL" id="JACAZI010000016">
    <property type="protein sequence ID" value="KAF7343246.1"/>
    <property type="molecule type" value="Genomic_DNA"/>
</dbReference>
<dbReference type="Pfam" id="PF07714">
    <property type="entry name" value="PK_Tyr_Ser-Thr"/>
    <property type="match status" value="1"/>
</dbReference>
<dbReference type="AlphaFoldDB" id="A0A8H6XML0"/>
<dbReference type="Gene3D" id="3.60.10.10">
    <property type="entry name" value="Endonuclease/exonuclease/phosphatase"/>
    <property type="match status" value="1"/>
</dbReference>
<dbReference type="PROSITE" id="PS00108">
    <property type="entry name" value="PROTEIN_KINASE_ST"/>
    <property type="match status" value="1"/>
</dbReference>
<evidence type="ECO:0000259" key="3">
    <source>
        <dbReference type="PROSITE" id="PS50011"/>
    </source>
</evidence>
<sequence>MAQVGFTYASFADILETIKLIPNTIELIGRGRKPGLPTEWADTEKELKSLRSDLMQLSNLQRAPVVYFSYLKDQGERCRWTVFDFHSMITESESRGSPPALEEIAAFWEQLKVLRLEVTDLFRAARNGQLLQSTDTVDALMERLDTLFHDEKQSYTKFLACRDASAQWLLDLLQVLLDYDSLYPKCFDLAGLEQERHVAGGSFGDVYTGLRGERVAIKMMRVFETSDIDAVLKMFGREALIWRQLSHPNLLPFIGLYYFRQRLCLVSPWMENGHIRGFLKQRTYDVDYLLSLVLDVALGLKHLHALGVVHGDLKGDNIFVTPTCRACIADFGLSSIVTSMSSIRFTNTSERREGGTARYQAPKLHHGGHNDFRSDIYAFACLVYELLTGTAPFPELPTDVAVAVAVLQGRRPSRPPSCSGTPSLFRRKFLGQQPLPSIIEFEDVIFGHGATAVNFSEDGRINRSYDQEDAFQLAYDCRNAPASSIISEAAYTPDAPTVSPPLETLTAAYSLAKPTVYNPMYQLRMYRWRGSRNRWHHVSPDRDNGEYEIPPSTIELVLWNVDFDTPHCAERMEAMLRHLEKVVFKCRNGEAPEPCVVLLQEVHAIHGLQVLLRDEWVREHFFLTPADTSKWPEGAQYGNVTLVEKSIPVQDANILEFGLSAMQRTGVMVDIRLAAPQPYEYDVILRIINTHLESLPLGNEVRPEQLRLLSKFLKGPGVRGGIISGDMNPIGPKDAAAPGALGLRDAWRKGDTDERGFTWGEQPVSTDYPAGRFDKILYLPRKGYRVDEPQQIGVGLKVFSERIPGGLWASDHYGLWTKVHMLR</sequence>
<evidence type="ECO:0000256" key="1">
    <source>
        <dbReference type="ARBA" id="ARBA00022741"/>
    </source>
</evidence>
<comment type="caution">
    <text evidence="4">The sequence shown here is derived from an EMBL/GenBank/DDBJ whole genome shotgun (WGS) entry which is preliminary data.</text>
</comment>
<evidence type="ECO:0000313" key="4">
    <source>
        <dbReference type="EMBL" id="KAF7343246.1"/>
    </source>
</evidence>
<dbReference type="PROSITE" id="PS50011">
    <property type="entry name" value="PROTEIN_KINASE_DOM"/>
    <property type="match status" value="1"/>
</dbReference>
<dbReference type="InterPro" id="IPR008271">
    <property type="entry name" value="Ser/Thr_kinase_AS"/>
</dbReference>
<dbReference type="CDD" id="cd09080">
    <property type="entry name" value="TDP2"/>
    <property type="match status" value="1"/>
</dbReference>
<dbReference type="PANTHER" id="PTHR44329:SF298">
    <property type="entry name" value="MIXED LINEAGE KINASE DOMAIN-LIKE PROTEIN"/>
    <property type="match status" value="1"/>
</dbReference>
<dbReference type="InterPro" id="IPR001245">
    <property type="entry name" value="Ser-Thr/Tyr_kinase_cat_dom"/>
</dbReference>
<evidence type="ECO:0000256" key="2">
    <source>
        <dbReference type="ARBA" id="ARBA00022840"/>
    </source>
</evidence>
<keyword evidence="2" id="KW-0067">ATP-binding</keyword>
<dbReference type="SUPFAM" id="SSF56219">
    <property type="entry name" value="DNase I-like"/>
    <property type="match status" value="1"/>
</dbReference>
<dbReference type="GO" id="GO:0004674">
    <property type="term" value="F:protein serine/threonine kinase activity"/>
    <property type="evidence" value="ECO:0007669"/>
    <property type="project" value="TreeGrafter"/>
</dbReference>
<dbReference type="SMART" id="SM00220">
    <property type="entry name" value="S_TKc"/>
    <property type="match status" value="1"/>
</dbReference>
<dbReference type="InterPro" id="IPR011009">
    <property type="entry name" value="Kinase-like_dom_sf"/>
</dbReference>
<dbReference type="Gene3D" id="1.10.510.10">
    <property type="entry name" value="Transferase(Phosphotransferase) domain 1"/>
    <property type="match status" value="1"/>
</dbReference>
<dbReference type="Proteomes" id="UP000620124">
    <property type="component" value="Unassembled WGS sequence"/>
</dbReference>
<dbReference type="InterPro" id="IPR051681">
    <property type="entry name" value="Ser/Thr_Kinases-Pseudokinases"/>
</dbReference>
<feature type="domain" description="Protein kinase" evidence="3">
    <location>
        <begin position="192"/>
        <end position="451"/>
    </location>
</feature>
<evidence type="ECO:0000313" key="5">
    <source>
        <dbReference type="Proteomes" id="UP000620124"/>
    </source>
</evidence>
<keyword evidence="5" id="KW-1185">Reference proteome</keyword>
<accession>A0A8H6XML0</accession>
<dbReference type="GO" id="GO:0005524">
    <property type="term" value="F:ATP binding"/>
    <property type="evidence" value="ECO:0007669"/>
    <property type="project" value="UniProtKB-KW"/>
</dbReference>
<proteinExistence type="predicted"/>